<keyword evidence="3" id="KW-1185">Reference proteome</keyword>
<dbReference type="InterPro" id="IPR036397">
    <property type="entry name" value="RNaseH_sf"/>
</dbReference>
<organism evidence="2 3">
    <name type="scientific">Mycoplasmopsis bovirhinis</name>
    <dbReference type="NCBI Taxonomy" id="29553"/>
    <lineage>
        <taxon>Bacteria</taxon>
        <taxon>Bacillati</taxon>
        <taxon>Mycoplasmatota</taxon>
        <taxon>Mycoplasmoidales</taxon>
        <taxon>Metamycoplasmataceae</taxon>
        <taxon>Mycoplasmopsis</taxon>
    </lineage>
</organism>
<evidence type="ECO:0000313" key="3">
    <source>
        <dbReference type="Proteomes" id="UP000289952"/>
    </source>
</evidence>
<dbReference type="Proteomes" id="UP000289952">
    <property type="component" value="Chromosome"/>
</dbReference>
<dbReference type="InterPro" id="IPR012337">
    <property type="entry name" value="RNaseH-like_sf"/>
</dbReference>
<proteinExistence type="predicted"/>
<reference evidence="2 3" key="1">
    <citation type="submission" date="2019-01" db="EMBL/GenBank/DDBJ databases">
        <authorList>
            <consortium name="Pathogen Informatics"/>
        </authorList>
    </citation>
    <scope>NUCLEOTIDE SEQUENCE [LARGE SCALE GENOMIC DNA]</scope>
    <source>
        <strain evidence="2 3">NCTC10118</strain>
    </source>
</reference>
<protein>
    <recommendedName>
        <fullName evidence="1">Integrase catalytic domain-containing protein</fullName>
    </recommendedName>
</protein>
<dbReference type="GO" id="GO:0015074">
    <property type="term" value="P:DNA integration"/>
    <property type="evidence" value="ECO:0007669"/>
    <property type="project" value="InterPro"/>
</dbReference>
<dbReference type="AlphaFoldDB" id="A0A449AED8"/>
<name>A0A449AED8_9BACT</name>
<sequence length="384" mass="45576">MSNNNYFSTNINTFKTELILLKKWYKLFMKIIHNLARHKNLTKYELKKQQSLKLIAENIEKSLSYLSLITNLSVLTVKRYKKAIKSNREIVISHKNKNQQRNCKVSDLEIELEFKKCLKTCEFILNSALTNNQLTFKTYYYSEYGSDIRAKISYKTLVKRFNQLGLFNIHTTKRGRRIARLSKKKTSQEITLLLKNYYQQIKQNEKQRQVLNLKKNLNFSEIVEIYAQLEPYLKNNKPLYLYHAIDVATGTLLAVWFEEQETTLGYQRLLEIVFKKYGFPKKIYTDKRRCFWGSENAQTIFEKVLNKKGIEVISSSNPKHKPHVERSFRTSSDQYPLVIHENGYKGLDDLKKNNEIFQNYYNIRNKKLISKHNVFQKEGKKNGN</sequence>
<accession>A0A449AED8</accession>
<evidence type="ECO:0000259" key="1">
    <source>
        <dbReference type="PROSITE" id="PS50994"/>
    </source>
</evidence>
<dbReference type="Gene3D" id="3.30.420.10">
    <property type="entry name" value="Ribonuclease H-like superfamily/Ribonuclease H"/>
    <property type="match status" value="1"/>
</dbReference>
<dbReference type="EMBL" id="LR214972">
    <property type="protein sequence ID" value="VEU63354.1"/>
    <property type="molecule type" value="Genomic_DNA"/>
</dbReference>
<dbReference type="SUPFAM" id="SSF53098">
    <property type="entry name" value="Ribonuclease H-like"/>
    <property type="match status" value="1"/>
</dbReference>
<evidence type="ECO:0000313" key="2">
    <source>
        <dbReference type="EMBL" id="VEU63354.1"/>
    </source>
</evidence>
<dbReference type="PROSITE" id="PS50994">
    <property type="entry name" value="INTEGRASE"/>
    <property type="match status" value="1"/>
</dbReference>
<gene>
    <name evidence="2" type="primary">MCYN0660_2</name>
    <name evidence="2" type="ORF">NCTC10118_00424</name>
</gene>
<dbReference type="GO" id="GO:0003676">
    <property type="term" value="F:nucleic acid binding"/>
    <property type="evidence" value="ECO:0007669"/>
    <property type="project" value="InterPro"/>
</dbReference>
<dbReference type="InterPro" id="IPR001584">
    <property type="entry name" value="Integrase_cat-core"/>
</dbReference>
<feature type="domain" description="Integrase catalytic" evidence="1">
    <location>
        <begin position="211"/>
        <end position="382"/>
    </location>
</feature>